<dbReference type="RefSeq" id="WP_188518382.1">
    <property type="nucleotide sequence ID" value="NZ_BMES01000002.1"/>
</dbReference>
<keyword evidence="3" id="KW-0813">Transport</keyword>
<dbReference type="Proteomes" id="UP000603912">
    <property type="component" value="Unassembled WGS sequence"/>
</dbReference>
<reference evidence="10" key="2">
    <citation type="submission" date="2020-09" db="EMBL/GenBank/DDBJ databases">
        <authorList>
            <person name="Sun Q."/>
            <person name="Zhou Y."/>
        </authorList>
    </citation>
    <scope>NUCLEOTIDE SEQUENCE</scope>
    <source>
        <strain evidence="10">CGMCC 1.12214</strain>
    </source>
</reference>
<evidence type="ECO:0000256" key="4">
    <source>
        <dbReference type="ARBA" id="ARBA00022475"/>
    </source>
</evidence>
<dbReference type="PROSITE" id="PS00211">
    <property type="entry name" value="ABC_TRANSPORTER_1"/>
    <property type="match status" value="1"/>
</dbReference>
<name>A0A917I8Y5_9HYPH</name>
<evidence type="ECO:0000313" key="10">
    <source>
        <dbReference type="EMBL" id="GGH22856.1"/>
    </source>
</evidence>
<keyword evidence="4" id="KW-1003">Cell membrane</keyword>
<accession>A0A917I8Y5</accession>
<keyword evidence="8" id="KW-0472">Membrane</keyword>
<dbReference type="PROSITE" id="PS50893">
    <property type="entry name" value="ABC_TRANSPORTER_2"/>
    <property type="match status" value="1"/>
</dbReference>
<evidence type="ECO:0000256" key="8">
    <source>
        <dbReference type="ARBA" id="ARBA00023136"/>
    </source>
</evidence>
<dbReference type="PIRSF" id="PIRSF039085">
    <property type="entry name" value="ABC_ATPase_HisP"/>
    <property type="match status" value="1"/>
</dbReference>
<keyword evidence="11" id="KW-1185">Reference proteome</keyword>
<dbReference type="GO" id="GO:0016887">
    <property type="term" value="F:ATP hydrolysis activity"/>
    <property type="evidence" value="ECO:0007669"/>
    <property type="project" value="InterPro"/>
</dbReference>
<keyword evidence="6 10" id="KW-0067">ATP-binding</keyword>
<comment type="similarity">
    <text evidence="2">Belongs to the ABC transporter superfamily.</text>
</comment>
<gene>
    <name evidence="10" type="ORF">GCM10007036_28200</name>
</gene>
<dbReference type="PANTHER" id="PTHR43166:SF9">
    <property type="entry name" value="GLUTAMATE_ASPARTATE IMPORT ATP-BINDING PROTEIN GLTL"/>
    <property type="match status" value="1"/>
</dbReference>
<proteinExistence type="inferred from homology"/>
<comment type="caution">
    <text evidence="10">The sequence shown here is derived from an EMBL/GenBank/DDBJ whole genome shotgun (WGS) entry which is preliminary data.</text>
</comment>
<dbReference type="AlphaFoldDB" id="A0A917I8Y5"/>
<dbReference type="EMBL" id="BMES01000002">
    <property type="protein sequence ID" value="GGH22856.1"/>
    <property type="molecule type" value="Genomic_DNA"/>
</dbReference>
<organism evidence="10 11">
    <name type="scientific">Alsobacter metallidurans</name>
    <dbReference type="NCBI Taxonomy" id="340221"/>
    <lineage>
        <taxon>Bacteria</taxon>
        <taxon>Pseudomonadati</taxon>
        <taxon>Pseudomonadota</taxon>
        <taxon>Alphaproteobacteria</taxon>
        <taxon>Hyphomicrobiales</taxon>
        <taxon>Alsobacteraceae</taxon>
        <taxon>Alsobacter</taxon>
    </lineage>
</organism>
<evidence type="ECO:0000259" key="9">
    <source>
        <dbReference type="PROSITE" id="PS50893"/>
    </source>
</evidence>
<dbReference type="InterPro" id="IPR003593">
    <property type="entry name" value="AAA+_ATPase"/>
</dbReference>
<dbReference type="InterPro" id="IPR050086">
    <property type="entry name" value="MetN_ABC_transporter-like"/>
</dbReference>
<dbReference type="FunFam" id="3.40.50.300:FF:000020">
    <property type="entry name" value="Amino acid ABC transporter ATP-binding component"/>
    <property type="match status" value="1"/>
</dbReference>
<dbReference type="CDD" id="cd03262">
    <property type="entry name" value="ABC_HisP_GlnQ"/>
    <property type="match status" value="1"/>
</dbReference>
<dbReference type="GO" id="GO:0015424">
    <property type="term" value="F:ABC-type amino acid transporter activity"/>
    <property type="evidence" value="ECO:0007669"/>
    <property type="project" value="InterPro"/>
</dbReference>
<evidence type="ECO:0000313" key="11">
    <source>
        <dbReference type="Proteomes" id="UP000603912"/>
    </source>
</evidence>
<comment type="subcellular location">
    <subcellularLocation>
        <location evidence="1">Cell membrane</location>
        <topology evidence="1">Peripheral membrane protein</topology>
    </subcellularLocation>
</comment>
<protein>
    <submittedName>
        <fullName evidence="10">Amino acid ABC transporter ATP-binding protein</fullName>
    </submittedName>
</protein>
<keyword evidence="5" id="KW-0547">Nucleotide-binding</keyword>
<evidence type="ECO:0000256" key="6">
    <source>
        <dbReference type="ARBA" id="ARBA00022840"/>
    </source>
</evidence>
<reference evidence="10" key="1">
    <citation type="journal article" date="2014" name="Int. J. Syst. Evol. Microbiol.">
        <title>Complete genome sequence of Corynebacterium casei LMG S-19264T (=DSM 44701T), isolated from a smear-ripened cheese.</title>
        <authorList>
            <consortium name="US DOE Joint Genome Institute (JGI-PGF)"/>
            <person name="Walter F."/>
            <person name="Albersmeier A."/>
            <person name="Kalinowski J."/>
            <person name="Ruckert C."/>
        </authorList>
    </citation>
    <scope>NUCLEOTIDE SEQUENCE</scope>
    <source>
        <strain evidence="10">CGMCC 1.12214</strain>
    </source>
</reference>
<dbReference type="SMART" id="SM00382">
    <property type="entry name" value="AAA"/>
    <property type="match status" value="1"/>
</dbReference>
<dbReference type="InterPro" id="IPR030679">
    <property type="entry name" value="ABC_ATPase_HisP-typ"/>
</dbReference>
<dbReference type="InterPro" id="IPR003439">
    <property type="entry name" value="ABC_transporter-like_ATP-bd"/>
</dbReference>
<evidence type="ECO:0000256" key="2">
    <source>
        <dbReference type="ARBA" id="ARBA00005417"/>
    </source>
</evidence>
<dbReference type="SUPFAM" id="SSF52540">
    <property type="entry name" value="P-loop containing nucleoside triphosphate hydrolases"/>
    <property type="match status" value="1"/>
</dbReference>
<feature type="domain" description="ABC transporter" evidence="9">
    <location>
        <begin position="14"/>
        <end position="248"/>
    </location>
</feature>
<dbReference type="Pfam" id="PF00005">
    <property type="entry name" value="ABC_tran"/>
    <property type="match status" value="1"/>
</dbReference>
<dbReference type="GO" id="GO:0005886">
    <property type="term" value="C:plasma membrane"/>
    <property type="evidence" value="ECO:0007669"/>
    <property type="project" value="UniProtKB-SubCell"/>
</dbReference>
<dbReference type="PANTHER" id="PTHR43166">
    <property type="entry name" value="AMINO ACID IMPORT ATP-BINDING PROTEIN"/>
    <property type="match status" value="1"/>
</dbReference>
<dbReference type="GO" id="GO:0005524">
    <property type="term" value="F:ATP binding"/>
    <property type="evidence" value="ECO:0007669"/>
    <property type="project" value="UniProtKB-KW"/>
</dbReference>
<dbReference type="Gene3D" id="3.40.50.300">
    <property type="entry name" value="P-loop containing nucleotide triphosphate hydrolases"/>
    <property type="match status" value="1"/>
</dbReference>
<evidence type="ECO:0000256" key="7">
    <source>
        <dbReference type="ARBA" id="ARBA00022970"/>
    </source>
</evidence>
<evidence type="ECO:0000256" key="3">
    <source>
        <dbReference type="ARBA" id="ARBA00022448"/>
    </source>
</evidence>
<sequence length="251" mass="26877">MSDIANVATGATVVALTNVHKSFGPLKVLDGVTFDVARGDVLCIIGRSGSGKSTALRCIDRFETIDSGEIVVCGRKVHDPALDLRALRQDVGIVFQSYNLFPHLTIEENITLAPTCVKGTSKAEAREQARAALAQVGLSDKIQHYPEQLSGGQQQRAAIARSLAMRPKVMLFDEVTSALDPELTGEVLKVIEGLAADGMTMVMVTHEMGFARSIADRVVFMHRGKVHEHGTAAVLTTPTTPELAQFLGTGL</sequence>
<dbReference type="InterPro" id="IPR027417">
    <property type="entry name" value="P-loop_NTPase"/>
</dbReference>
<keyword evidence="7" id="KW-0029">Amino-acid transport</keyword>
<evidence type="ECO:0000256" key="5">
    <source>
        <dbReference type="ARBA" id="ARBA00022741"/>
    </source>
</evidence>
<evidence type="ECO:0000256" key="1">
    <source>
        <dbReference type="ARBA" id="ARBA00004202"/>
    </source>
</evidence>
<dbReference type="InterPro" id="IPR017871">
    <property type="entry name" value="ABC_transporter-like_CS"/>
</dbReference>